<protein>
    <recommendedName>
        <fullName evidence="4">Phenoloxidase-activating factor 2</fullName>
    </recommendedName>
    <alternativeName>
        <fullName evidence="5">Prophenoloxidase-activating factor II</fullName>
    </alternativeName>
</protein>
<dbReference type="CDD" id="cd00190">
    <property type="entry name" value="Tryp_SPc"/>
    <property type="match status" value="1"/>
</dbReference>
<dbReference type="AlphaFoldDB" id="A0A9P0CZG8"/>
<dbReference type="InterPro" id="IPR001314">
    <property type="entry name" value="Peptidase_S1A"/>
</dbReference>
<dbReference type="FunFam" id="2.40.10.10:FF:000038">
    <property type="entry name" value="Serine protease"/>
    <property type="match status" value="1"/>
</dbReference>
<evidence type="ECO:0000256" key="3">
    <source>
        <dbReference type="ARBA" id="ARBA00023157"/>
    </source>
</evidence>
<dbReference type="Pfam" id="PF18322">
    <property type="entry name" value="CLIP_1"/>
    <property type="match status" value="1"/>
</dbReference>
<evidence type="ECO:0000313" key="9">
    <source>
        <dbReference type="Proteomes" id="UP001153636"/>
    </source>
</evidence>
<comment type="subcellular location">
    <subcellularLocation>
        <location evidence="1">Secreted</location>
    </subcellularLocation>
</comment>
<keyword evidence="9" id="KW-1185">Reference proteome</keyword>
<dbReference type="SUPFAM" id="SSF50494">
    <property type="entry name" value="Trypsin-like serine proteases"/>
    <property type="match status" value="1"/>
</dbReference>
<dbReference type="GO" id="GO:0004252">
    <property type="term" value="F:serine-type endopeptidase activity"/>
    <property type="evidence" value="ECO:0007669"/>
    <property type="project" value="InterPro"/>
</dbReference>
<dbReference type="PROSITE" id="PS50240">
    <property type="entry name" value="TRYPSIN_DOM"/>
    <property type="match status" value="1"/>
</dbReference>
<evidence type="ECO:0000313" key="8">
    <source>
        <dbReference type="EMBL" id="CAH1109200.1"/>
    </source>
</evidence>
<dbReference type="PROSITE" id="PS00134">
    <property type="entry name" value="TRYPSIN_HIS"/>
    <property type="match status" value="1"/>
</dbReference>
<dbReference type="InterPro" id="IPR043504">
    <property type="entry name" value="Peptidase_S1_PA_chymotrypsin"/>
</dbReference>
<keyword evidence="2" id="KW-0964">Secreted</keyword>
<dbReference type="InterPro" id="IPR009003">
    <property type="entry name" value="Peptidase_S1_PA"/>
</dbReference>
<dbReference type="Gene3D" id="2.40.10.10">
    <property type="entry name" value="Trypsin-like serine proteases"/>
    <property type="match status" value="1"/>
</dbReference>
<name>A0A9P0CZG8_9CUCU</name>
<evidence type="ECO:0000256" key="5">
    <source>
        <dbReference type="ARBA" id="ARBA00076468"/>
    </source>
</evidence>
<dbReference type="PRINTS" id="PR00722">
    <property type="entry name" value="CHYMOTRYPSIN"/>
</dbReference>
<dbReference type="GO" id="GO:0006508">
    <property type="term" value="P:proteolysis"/>
    <property type="evidence" value="ECO:0007669"/>
    <property type="project" value="InterPro"/>
</dbReference>
<keyword evidence="6" id="KW-0732">Signal</keyword>
<evidence type="ECO:0000256" key="2">
    <source>
        <dbReference type="ARBA" id="ARBA00022525"/>
    </source>
</evidence>
<accession>A0A9P0CZG8</accession>
<dbReference type="InterPro" id="IPR001254">
    <property type="entry name" value="Trypsin_dom"/>
</dbReference>
<dbReference type="PANTHER" id="PTHR24258">
    <property type="entry name" value="SERINE PROTEASE-RELATED"/>
    <property type="match status" value="1"/>
</dbReference>
<dbReference type="SMART" id="SM00020">
    <property type="entry name" value="Tryp_SPc"/>
    <property type="match status" value="1"/>
</dbReference>
<evidence type="ECO:0000259" key="7">
    <source>
        <dbReference type="PROSITE" id="PS50240"/>
    </source>
</evidence>
<dbReference type="InterPro" id="IPR041515">
    <property type="entry name" value="PPAF-2-like_Clip"/>
</dbReference>
<feature type="signal peptide" evidence="6">
    <location>
        <begin position="1"/>
        <end position="16"/>
    </location>
</feature>
<reference evidence="8" key="1">
    <citation type="submission" date="2022-01" db="EMBL/GenBank/DDBJ databases">
        <authorList>
            <person name="King R."/>
        </authorList>
    </citation>
    <scope>NUCLEOTIDE SEQUENCE</scope>
</reference>
<dbReference type="Proteomes" id="UP001153636">
    <property type="component" value="Chromosome 3"/>
</dbReference>
<evidence type="ECO:0000256" key="6">
    <source>
        <dbReference type="SAM" id="SignalP"/>
    </source>
</evidence>
<feature type="domain" description="Peptidase S1" evidence="7">
    <location>
        <begin position="91"/>
        <end position="340"/>
    </location>
</feature>
<dbReference type="EMBL" id="OV651815">
    <property type="protein sequence ID" value="CAH1109200.1"/>
    <property type="molecule type" value="Genomic_DNA"/>
</dbReference>
<keyword evidence="3" id="KW-1015">Disulfide bond</keyword>
<dbReference type="Pfam" id="PF00089">
    <property type="entry name" value="Trypsin"/>
    <property type="match status" value="1"/>
</dbReference>
<dbReference type="GO" id="GO:0005576">
    <property type="term" value="C:extracellular region"/>
    <property type="evidence" value="ECO:0007669"/>
    <property type="project" value="UniProtKB-SubCell"/>
</dbReference>
<dbReference type="InterPro" id="IPR018114">
    <property type="entry name" value="TRYPSIN_HIS"/>
</dbReference>
<dbReference type="OrthoDB" id="6261922at2759"/>
<organism evidence="8 9">
    <name type="scientific">Psylliodes chrysocephalus</name>
    <dbReference type="NCBI Taxonomy" id="3402493"/>
    <lineage>
        <taxon>Eukaryota</taxon>
        <taxon>Metazoa</taxon>
        <taxon>Ecdysozoa</taxon>
        <taxon>Arthropoda</taxon>
        <taxon>Hexapoda</taxon>
        <taxon>Insecta</taxon>
        <taxon>Pterygota</taxon>
        <taxon>Neoptera</taxon>
        <taxon>Endopterygota</taxon>
        <taxon>Coleoptera</taxon>
        <taxon>Polyphaga</taxon>
        <taxon>Cucujiformia</taxon>
        <taxon>Chrysomeloidea</taxon>
        <taxon>Chrysomelidae</taxon>
        <taxon>Galerucinae</taxon>
        <taxon>Alticini</taxon>
        <taxon>Psylliodes</taxon>
    </lineage>
</organism>
<gene>
    <name evidence="8" type="ORF">PSYICH_LOCUS9023</name>
</gene>
<dbReference type="PANTHER" id="PTHR24258:SF129">
    <property type="entry name" value="LP15124P-RELATED"/>
    <property type="match status" value="1"/>
</dbReference>
<proteinExistence type="predicted"/>
<evidence type="ECO:0000256" key="4">
    <source>
        <dbReference type="ARBA" id="ARBA00068096"/>
    </source>
</evidence>
<feature type="chain" id="PRO_5040493822" description="Phenoloxidase-activating factor 2" evidence="6">
    <location>
        <begin position="17"/>
        <end position="354"/>
    </location>
</feature>
<evidence type="ECO:0000256" key="1">
    <source>
        <dbReference type="ARBA" id="ARBA00004613"/>
    </source>
</evidence>
<sequence length="354" mass="39175">MLSIFVILIVVPQLYSTNVEDRSQCICVPQHLCADNDYGEGNLDIRLDESECQNYFDVCCENLVNNFSQQTKQLAFKGCGLKNPIGISSRITSDSKLSQFGELPWTIVIMQRDVEKTERNMYKCGGSIIHPQVILTAAHCVIGIDPSVLTVRAGEWDTKSQDEPIPHQDLPVREVLIHPNFHGGSLRNDIALLFLGEMIELKENIGIICLPPQGSKLENSMCTAGGWGKDAFRRGKHSSILKKVDLPLVPRTKCVAALKKTRLGAFYKLHRSFICAGGEENKDTCKGDGGSPLVCPIPGLQNKFFQIGIVSWGIGCGENETPGVYVNVPLFTNWIDKQLTAKNLDSSMYKYGII</sequence>